<dbReference type="EMBL" id="GBXM01041744">
    <property type="protein sequence ID" value="JAH66833.1"/>
    <property type="molecule type" value="Transcribed_RNA"/>
</dbReference>
<name>A0A0E9UPH1_ANGAN</name>
<reference evidence="1" key="2">
    <citation type="journal article" date="2015" name="Fish Shellfish Immunol.">
        <title>Early steps in the European eel (Anguilla anguilla)-Vibrio vulnificus interaction in the gills: Role of the RtxA13 toxin.</title>
        <authorList>
            <person name="Callol A."/>
            <person name="Pajuelo D."/>
            <person name="Ebbesson L."/>
            <person name="Teles M."/>
            <person name="MacKenzie S."/>
            <person name="Amaro C."/>
        </authorList>
    </citation>
    <scope>NUCLEOTIDE SEQUENCE</scope>
</reference>
<reference evidence="1" key="1">
    <citation type="submission" date="2014-11" db="EMBL/GenBank/DDBJ databases">
        <authorList>
            <person name="Amaro Gonzalez C."/>
        </authorList>
    </citation>
    <scope>NUCLEOTIDE SEQUENCE</scope>
</reference>
<accession>A0A0E9UPH1</accession>
<sequence length="35" mass="4020">MKYFARFSLSGDRDPLIFCAANARQLDYLGKIKPI</sequence>
<evidence type="ECO:0000313" key="1">
    <source>
        <dbReference type="EMBL" id="JAH66833.1"/>
    </source>
</evidence>
<protein>
    <submittedName>
        <fullName evidence="1">Uncharacterized protein</fullName>
    </submittedName>
</protein>
<organism evidence="1">
    <name type="scientific">Anguilla anguilla</name>
    <name type="common">European freshwater eel</name>
    <name type="synonym">Muraena anguilla</name>
    <dbReference type="NCBI Taxonomy" id="7936"/>
    <lineage>
        <taxon>Eukaryota</taxon>
        <taxon>Metazoa</taxon>
        <taxon>Chordata</taxon>
        <taxon>Craniata</taxon>
        <taxon>Vertebrata</taxon>
        <taxon>Euteleostomi</taxon>
        <taxon>Actinopterygii</taxon>
        <taxon>Neopterygii</taxon>
        <taxon>Teleostei</taxon>
        <taxon>Anguilliformes</taxon>
        <taxon>Anguillidae</taxon>
        <taxon>Anguilla</taxon>
    </lineage>
</organism>
<proteinExistence type="predicted"/>
<dbReference type="AlphaFoldDB" id="A0A0E9UPH1"/>